<keyword evidence="6" id="KW-1185">Reference proteome</keyword>
<comment type="similarity">
    <text evidence="1 4">Belongs to the glycosyl hydrolase 43 family.</text>
</comment>
<keyword evidence="3 4" id="KW-0326">Glycosidase</keyword>
<comment type="caution">
    <text evidence="5">The sequence shown here is derived from an EMBL/GenBank/DDBJ whole genome shotgun (WGS) entry which is preliminary data.</text>
</comment>
<sequence>MKKPPQQDLYLLQDLNHSSRTGPLLAAPLVGSKSIAANQAPAKALSKTDQGQHIQAHGGGILKVGDKWYWVGEDKTNGTSFININCYSSSNLVEWNYEGALLSQTASGDTGPNRVIERPKVIYNKATNKYVMWMHIDSSGYSEAKIGVATSNTVCGKYTYLRSEQPLGHQSRDSGVFVDTDDKAYLLTEDRQNGLRVDALSSDYLTVQSNTYTFAEKYESPAVIKKNGVYFMFASQLTGWSPNDNYYATATSLSGPWSSWKKFADSGSNTYSSQTTFVLPVGDNFVYMGDRWVGDNLMRSTYVWLPLTISGTTATLKNRVNWILNPTTGAGSAGPTEDQYEGEAATLSNNARAIDCSTCSGSKAAGYIGGSSSGTVVFSNVNSDVATRTSIRIKHLNGDSNQRVADVTVNGKTQRLAFLPHGGGDPASSALNADLKAGANEIKFVGVSGGYAADIDRLMVPKS</sequence>
<dbReference type="Pfam" id="PF04616">
    <property type="entry name" value="Glyco_hydro_43"/>
    <property type="match status" value="1"/>
</dbReference>
<dbReference type="CDD" id="cd18821">
    <property type="entry name" value="GH43_Pc3Gal43A-like"/>
    <property type="match status" value="1"/>
</dbReference>
<dbReference type="InterPro" id="IPR008979">
    <property type="entry name" value="Galactose-bd-like_sf"/>
</dbReference>
<evidence type="ECO:0000256" key="1">
    <source>
        <dbReference type="ARBA" id="ARBA00009865"/>
    </source>
</evidence>
<dbReference type="InterPro" id="IPR006710">
    <property type="entry name" value="Glyco_hydro_43"/>
</dbReference>
<dbReference type="Gene3D" id="2.60.120.260">
    <property type="entry name" value="Galactose-binding domain-like"/>
    <property type="match status" value="1"/>
</dbReference>
<dbReference type="CDD" id="cd04081">
    <property type="entry name" value="CBM35_galactosidase-like"/>
    <property type="match status" value="1"/>
</dbReference>
<evidence type="ECO:0008006" key="7">
    <source>
        <dbReference type="Google" id="ProtNLM"/>
    </source>
</evidence>
<evidence type="ECO:0000313" key="5">
    <source>
        <dbReference type="EMBL" id="KAL1610927.1"/>
    </source>
</evidence>
<dbReference type="Gene3D" id="2.115.10.20">
    <property type="entry name" value="Glycosyl hydrolase domain, family 43"/>
    <property type="match status" value="1"/>
</dbReference>
<dbReference type="InterPro" id="IPR023296">
    <property type="entry name" value="Glyco_hydro_beta-prop_sf"/>
</dbReference>
<organism evidence="5 6">
    <name type="scientific">Nothophoma quercina</name>
    <dbReference type="NCBI Taxonomy" id="749835"/>
    <lineage>
        <taxon>Eukaryota</taxon>
        <taxon>Fungi</taxon>
        <taxon>Dikarya</taxon>
        <taxon>Ascomycota</taxon>
        <taxon>Pezizomycotina</taxon>
        <taxon>Dothideomycetes</taxon>
        <taxon>Pleosporomycetidae</taxon>
        <taxon>Pleosporales</taxon>
        <taxon>Pleosporineae</taxon>
        <taxon>Didymellaceae</taxon>
        <taxon>Nothophoma</taxon>
    </lineage>
</organism>
<evidence type="ECO:0000256" key="4">
    <source>
        <dbReference type="RuleBase" id="RU361187"/>
    </source>
</evidence>
<keyword evidence="2 4" id="KW-0378">Hydrolase</keyword>
<dbReference type="PANTHER" id="PTHR22925">
    <property type="entry name" value="GLYCOSYL HYDROLASE 43 FAMILY MEMBER"/>
    <property type="match status" value="1"/>
</dbReference>
<dbReference type="Proteomes" id="UP001521222">
    <property type="component" value="Unassembled WGS sequence"/>
</dbReference>
<gene>
    <name evidence="5" type="ORF">SLS59_000564</name>
</gene>
<evidence type="ECO:0000313" key="6">
    <source>
        <dbReference type="Proteomes" id="UP001521222"/>
    </source>
</evidence>
<name>A0ABR3S2S1_9PLEO</name>
<dbReference type="PANTHER" id="PTHR22925:SF3">
    <property type="entry name" value="GLYCOSYL HYDROLASE FAMILY PROTEIN 43"/>
    <property type="match status" value="1"/>
</dbReference>
<evidence type="ECO:0000256" key="2">
    <source>
        <dbReference type="ARBA" id="ARBA00022801"/>
    </source>
</evidence>
<accession>A0ABR3S2S1</accession>
<reference evidence="5 6" key="1">
    <citation type="submission" date="2024-02" db="EMBL/GenBank/DDBJ databases">
        <title>De novo assembly and annotation of 12 fungi associated with fruit tree decline syndrome in Ontario, Canada.</title>
        <authorList>
            <person name="Sulman M."/>
            <person name="Ellouze W."/>
            <person name="Ilyukhin E."/>
        </authorList>
    </citation>
    <scope>NUCLEOTIDE SEQUENCE [LARGE SCALE GENOMIC DNA]</scope>
    <source>
        <strain evidence="5 6">M97-236</strain>
    </source>
</reference>
<dbReference type="SUPFAM" id="SSF75005">
    <property type="entry name" value="Arabinanase/levansucrase/invertase"/>
    <property type="match status" value="1"/>
</dbReference>
<evidence type="ECO:0000256" key="3">
    <source>
        <dbReference type="ARBA" id="ARBA00023295"/>
    </source>
</evidence>
<protein>
    <recommendedName>
        <fullName evidence="7">Galactan 1,3-beta-galactosidase</fullName>
    </recommendedName>
</protein>
<dbReference type="EMBL" id="JAKIXB020000002">
    <property type="protein sequence ID" value="KAL1610927.1"/>
    <property type="molecule type" value="Genomic_DNA"/>
</dbReference>
<proteinExistence type="inferred from homology"/>
<dbReference type="SUPFAM" id="SSF49785">
    <property type="entry name" value="Galactose-binding domain-like"/>
    <property type="match status" value="1"/>
</dbReference>